<keyword evidence="4" id="KW-0119">Carbohydrate metabolism</keyword>
<name>A0A9P5LJX8_9HYPO</name>
<evidence type="ECO:0000313" key="7">
    <source>
        <dbReference type="EMBL" id="KAF7554520.1"/>
    </source>
</evidence>
<dbReference type="SUPFAM" id="SSF51735">
    <property type="entry name" value="NAD(P)-binding Rossmann-fold domains"/>
    <property type="match status" value="1"/>
</dbReference>
<evidence type="ECO:0000259" key="6">
    <source>
        <dbReference type="PROSITE" id="PS50048"/>
    </source>
</evidence>
<feature type="region of interest" description="Disordered" evidence="5">
    <location>
        <begin position="1"/>
        <end position="63"/>
    </location>
</feature>
<dbReference type="PROSITE" id="PS50048">
    <property type="entry name" value="ZN2_CY6_FUNGAL_2"/>
    <property type="match status" value="1"/>
</dbReference>
<dbReference type="Gene3D" id="3.40.50.720">
    <property type="entry name" value="NAD(P)-binding Rossmann-like Domain"/>
    <property type="match status" value="1"/>
</dbReference>
<dbReference type="GO" id="GO:0008270">
    <property type="term" value="F:zinc ion binding"/>
    <property type="evidence" value="ECO:0007669"/>
    <property type="project" value="InterPro"/>
</dbReference>
<dbReference type="PANTHER" id="PTHR43103">
    <property type="entry name" value="NUCLEOSIDE-DIPHOSPHATE-SUGAR EPIMERASE"/>
    <property type="match status" value="1"/>
</dbReference>
<dbReference type="SMART" id="SM00066">
    <property type="entry name" value="GAL4"/>
    <property type="match status" value="1"/>
</dbReference>
<dbReference type="InterPro" id="IPR001509">
    <property type="entry name" value="Epimerase_deHydtase"/>
</dbReference>
<dbReference type="InterPro" id="IPR036291">
    <property type="entry name" value="NAD(P)-bd_dom_sf"/>
</dbReference>
<dbReference type="SMART" id="SM00906">
    <property type="entry name" value="Fungal_trans"/>
    <property type="match status" value="1"/>
</dbReference>
<dbReference type="InterPro" id="IPR001138">
    <property type="entry name" value="Zn2Cys6_DnaBD"/>
</dbReference>
<feature type="compositionally biased region" description="Polar residues" evidence="5">
    <location>
        <begin position="24"/>
        <end position="56"/>
    </location>
</feature>
<evidence type="ECO:0000256" key="4">
    <source>
        <dbReference type="ARBA" id="ARBA00023277"/>
    </source>
</evidence>
<dbReference type="SUPFAM" id="SSF57701">
    <property type="entry name" value="Zn2/Cys6 DNA-binding domain"/>
    <property type="match status" value="1"/>
</dbReference>
<proteinExistence type="predicted"/>
<dbReference type="InterPro" id="IPR036864">
    <property type="entry name" value="Zn2-C6_fun-type_DNA-bd_sf"/>
</dbReference>
<gene>
    <name evidence="7" type="ORF">G7Z17_g2851</name>
</gene>
<dbReference type="AlphaFoldDB" id="A0A9P5LJX8"/>
<evidence type="ECO:0000256" key="2">
    <source>
        <dbReference type="ARBA" id="ARBA00022857"/>
    </source>
</evidence>
<feature type="compositionally biased region" description="Polar residues" evidence="5">
    <location>
        <begin position="168"/>
        <end position="178"/>
    </location>
</feature>
<dbReference type="OrthoDB" id="1925334at2759"/>
<feature type="domain" description="Zn(2)-C6 fungal-type" evidence="6">
    <location>
        <begin position="74"/>
        <end position="106"/>
    </location>
</feature>
<evidence type="ECO:0000256" key="5">
    <source>
        <dbReference type="SAM" id="MobiDB-lite"/>
    </source>
</evidence>
<feature type="compositionally biased region" description="Basic and acidic residues" evidence="5">
    <location>
        <begin position="156"/>
        <end position="167"/>
    </location>
</feature>
<dbReference type="GO" id="GO:0000981">
    <property type="term" value="F:DNA-binding transcription factor activity, RNA polymerase II-specific"/>
    <property type="evidence" value="ECO:0007669"/>
    <property type="project" value="InterPro"/>
</dbReference>
<dbReference type="GO" id="GO:0006351">
    <property type="term" value="P:DNA-templated transcription"/>
    <property type="evidence" value="ECO:0007669"/>
    <property type="project" value="InterPro"/>
</dbReference>
<reference evidence="7" key="1">
    <citation type="submission" date="2020-03" db="EMBL/GenBank/DDBJ databases">
        <title>Draft Genome Sequence of Cylindrodendrum hubeiense.</title>
        <authorList>
            <person name="Buettner E."/>
            <person name="Kellner H."/>
        </authorList>
    </citation>
    <scope>NUCLEOTIDE SEQUENCE</scope>
    <source>
        <strain evidence="7">IHI 201604</strain>
    </source>
</reference>
<dbReference type="CDD" id="cd00067">
    <property type="entry name" value="GAL4"/>
    <property type="match status" value="1"/>
</dbReference>
<accession>A0A9P5LJX8</accession>
<organism evidence="7 8">
    <name type="scientific">Cylindrodendrum hubeiense</name>
    <dbReference type="NCBI Taxonomy" id="595255"/>
    <lineage>
        <taxon>Eukaryota</taxon>
        <taxon>Fungi</taxon>
        <taxon>Dikarya</taxon>
        <taxon>Ascomycota</taxon>
        <taxon>Pezizomycotina</taxon>
        <taxon>Sordariomycetes</taxon>
        <taxon>Hypocreomycetidae</taxon>
        <taxon>Hypocreales</taxon>
        <taxon>Nectriaceae</taxon>
        <taxon>Cylindrodendrum</taxon>
    </lineage>
</organism>
<dbReference type="Gene3D" id="4.10.240.10">
    <property type="entry name" value="Zn(2)-C6 fungal-type DNA-binding domain"/>
    <property type="match status" value="1"/>
</dbReference>
<keyword evidence="3" id="KW-0539">Nucleus</keyword>
<dbReference type="Pfam" id="PF00172">
    <property type="entry name" value="Zn_clus"/>
    <property type="match status" value="1"/>
</dbReference>
<dbReference type="EMBL" id="JAANBB010000031">
    <property type="protein sequence ID" value="KAF7554520.1"/>
    <property type="molecule type" value="Genomic_DNA"/>
</dbReference>
<evidence type="ECO:0000313" key="8">
    <source>
        <dbReference type="Proteomes" id="UP000722485"/>
    </source>
</evidence>
<dbReference type="Pfam" id="PF01370">
    <property type="entry name" value="Epimerase"/>
    <property type="match status" value="1"/>
</dbReference>
<feature type="region of interest" description="Disordered" evidence="5">
    <location>
        <begin position="145"/>
        <end position="203"/>
    </location>
</feature>
<dbReference type="InterPro" id="IPR007219">
    <property type="entry name" value="XnlR_reg_dom"/>
</dbReference>
<dbReference type="CDD" id="cd12148">
    <property type="entry name" value="fungal_TF_MHR"/>
    <property type="match status" value="1"/>
</dbReference>
<keyword evidence="1" id="KW-0479">Metal-binding</keyword>
<dbReference type="PANTHER" id="PTHR43103:SF3">
    <property type="entry name" value="ADP-L-GLYCERO-D-MANNO-HEPTOSE-6-EPIMERASE"/>
    <property type="match status" value="1"/>
</dbReference>
<keyword evidence="8" id="KW-1185">Reference proteome</keyword>
<protein>
    <recommendedName>
        <fullName evidence="6">Zn(2)-C6 fungal-type domain-containing protein</fullName>
    </recommendedName>
</protein>
<evidence type="ECO:0000256" key="1">
    <source>
        <dbReference type="ARBA" id="ARBA00022723"/>
    </source>
</evidence>
<sequence length="1086" mass="118497">MAKRSWSESNGGGGGGGGGGGSAPATSAQDATANGTSAIETSPNGSAPAPSRQSISGVLPNDLPLPQISRKIKACAACRKHKIKCLMDETGPPCRRCSERNLGCVLSKSLQTIIDEKSQFSESVVQDLEQMHNALKQIMTKVGLPELPPLQSSGGRESEGTPPKDDNPTSNGGLQPPSQHDHEALGPSCDNSPKATPEDEGLPYVPIHSLYTLTKLSALRSPENPESQRGRAIDDFIARGSLTLADAESLFALYRDRLDRYMYGIGCRYMTLDELRRKSPILSAATLTVAALHDPKADGIYGVCSAEFRRLMEKSMFDRRIDRDYLRAMCVASYWLSDLSWMLSGYAIRRAAECNLHNSYSQAIKGQNQDAADCARLWYILYICDQHLATLYGRPSIVQEDPSIQGWEKFLESPVATDEDKRLTGQVALVSILRNIRDLFGTDKGEAIPRVYLNHILQFRRQLDQWYDRWLKDLPEQWPQIGSFPRKGTILHYNFAQIHLYSHIFRGLSGDDPIPHYFLDCASKAVAAATAIIDLIITDPDVAVGIVGMPSYMLSMTAFACMFLIKVAMKYGGDLIERQHVHELTTNLVRQFRSLTTGKWHLANLMASGLERMTATLGSAVPGQVPVAPNGTLIGPGMTENVDVTGQLLPGDRPFTDMDGDLFFDYDMSFGLSPVFRFDPGMFAMDGSGQPIPSYPEADYGMREWISDLAGPGWTRLRWIQHQQDNLIIWIRSNKSNVIGSESLKLNRFRNITSTLSPYIFIMASTSDKHILVTGAAGFVGQTIVAPLLASSPSLHVTLSDVTEPPVPPNAAHASDRITSLSADLTSPAAVADLFSRRRFDAVYILHGLMSGGSEANLDLGLAVNVDSIRGVLDYLRKNQPGTKVVFASSCAVYGPSDGEVSEATVPLPQGSYGAEKLIVELLVNDFSRRGLIDGRIVRLPTVVVRPGKPSAAASSFVSGIVRESLKGIPNALPVSRDFGLWICSPATVVKNLVKVKDIPAEKFGDSRIVNLPGITVTVQEILDAVEQVGGKEAVGFVNEEIDPPTERLVRSWPPRFNVSRAYGLGLSPDGELIEAVRAFYETLKA</sequence>
<feature type="compositionally biased region" description="Gly residues" evidence="5">
    <location>
        <begin position="10"/>
        <end position="22"/>
    </location>
</feature>
<dbReference type="PROSITE" id="PS00463">
    <property type="entry name" value="ZN2_CY6_FUNGAL_1"/>
    <property type="match status" value="1"/>
</dbReference>
<evidence type="ECO:0000256" key="3">
    <source>
        <dbReference type="ARBA" id="ARBA00023242"/>
    </source>
</evidence>
<dbReference type="Proteomes" id="UP000722485">
    <property type="component" value="Unassembled WGS sequence"/>
</dbReference>
<dbReference type="GO" id="GO:0003677">
    <property type="term" value="F:DNA binding"/>
    <property type="evidence" value="ECO:0007669"/>
    <property type="project" value="InterPro"/>
</dbReference>
<keyword evidence="2" id="KW-0521">NADP</keyword>
<dbReference type="CDD" id="cd05238">
    <property type="entry name" value="Gne_like_SDR_e"/>
    <property type="match status" value="1"/>
</dbReference>
<comment type="caution">
    <text evidence="7">The sequence shown here is derived from an EMBL/GenBank/DDBJ whole genome shotgun (WGS) entry which is preliminary data.</text>
</comment>
<dbReference type="Gene3D" id="3.90.25.10">
    <property type="entry name" value="UDP-galactose 4-epimerase, domain 1"/>
    <property type="match status" value="1"/>
</dbReference>